<gene>
    <name evidence="4" type="ORF">M407DRAFT_234097</name>
</gene>
<dbReference type="Proteomes" id="UP000054248">
    <property type="component" value="Unassembled WGS sequence"/>
</dbReference>
<evidence type="ECO:0000313" key="4">
    <source>
        <dbReference type="EMBL" id="KIO26833.1"/>
    </source>
</evidence>
<dbReference type="OrthoDB" id="5985073at2759"/>
<dbReference type="PANTHER" id="PTHR45964:SF5">
    <property type="entry name" value="WSCD FAMILY MEMBER CG9164"/>
    <property type="match status" value="1"/>
</dbReference>
<organism evidence="4 5">
    <name type="scientific">Tulasnella calospora MUT 4182</name>
    <dbReference type="NCBI Taxonomy" id="1051891"/>
    <lineage>
        <taxon>Eukaryota</taxon>
        <taxon>Fungi</taxon>
        <taxon>Dikarya</taxon>
        <taxon>Basidiomycota</taxon>
        <taxon>Agaricomycotina</taxon>
        <taxon>Agaricomycetes</taxon>
        <taxon>Cantharellales</taxon>
        <taxon>Tulasnellaceae</taxon>
        <taxon>Tulasnella</taxon>
    </lineage>
</organism>
<dbReference type="Pfam" id="PF01822">
    <property type="entry name" value="WSC"/>
    <property type="match status" value="2"/>
</dbReference>
<dbReference type="SMART" id="SM00321">
    <property type="entry name" value="WSC"/>
    <property type="match status" value="2"/>
</dbReference>
<feature type="non-terminal residue" evidence="4">
    <location>
        <position position="1"/>
    </location>
</feature>
<dbReference type="PANTHER" id="PTHR45964">
    <property type="entry name" value="WSCD FAMILY MEMBER CG9164"/>
    <property type="match status" value="1"/>
</dbReference>
<accession>A0A0C3KZP9</accession>
<dbReference type="AlphaFoldDB" id="A0A0C3KZP9"/>
<feature type="domain" description="WSC" evidence="3">
    <location>
        <begin position="136"/>
        <end position="229"/>
    </location>
</feature>
<sequence length="229" mass="23542">TSSSTSSLTSTSTSSSASSTASSSPGWISLGCYTDQNSPRTLSGASYSSTVTMTYDTCKAYCLGKGYNYAGVEYGSQCYCGNALNSPGKLAASQTSCNKACASDPSNYCGGTWTLTVFYYNGVAGSSATASTLPVGWSPVGCYTDQNSPRTLSGASYSNTVTMTPAVCQAYCLDKGYFYAGVEYGSQCYCGSTLNPPGKLLATPATSCNKPCAGNSSLMCGGTWTLTTF</sequence>
<name>A0A0C3KZP9_9AGAM</name>
<evidence type="ECO:0000256" key="1">
    <source>
        <dbReference type="ARBA" id="ARBA00022737"/>
    </source>
</evidence>
<evidence type="ECO:0000256" key="2">
    <source>
        <dbReference type="SAM" id="MobiDB-lite"/>
    </source>
</evidence>
<proteinExistence type="predicted"/>
<dbReference type="HOGENOM" id="CLU_063916_0_0_1"/>
<keyword evidence="5" id="KW-1185">Reference proteome</keyword>
<evidence type="ECO:0000313" key="5">
    <source>
        <dbReference type="Proteomes" id="UP000054248"/>
    </source>
</evidence>
<dbReference type="InterPro" id="IPR051589">
    <property type="entry name" value="Sialate-O-sulfotransferase"/>
</dbReference>
<protein>
    <recommendedName>
        <fullName evidence="3">WSC domain-containing protein</fullName>
    </recommendedName>
</protein>
<keyword evidence="1" id="KW-0677">Repeat</keyword>
<dbReference type="PROSITE" id="PS51212">
    <property type="entry name" value="WSC"/>
    <property type="match status" value="2"/>
</dbReference>
<reference evidence="4 5" key="1">
    <citation type="submission" date="2014-04" db="EMBL/GenBank/DDBJ databases">
        <authorList>
            <consortium name="DOE Joint Genome Institute"/>
            <person name="Kuo A."/>
            <person name="Girlanda M."/>
            <person name="Perotto S."/>
            <person name="Kohler A."/>
            <person name="Nagy L.G."/>
            <person name="Floudas D."/>
            <person name="Copeland A."/>
            <person name="Barry K.W."/>
            <person name="Cichocki N."/>
            <person name="Veneault-Fourrey C."/>
            <person name="LaButti K."/>
            <person name="Lindquist E.A."/>
            <person name="Lipzen A."/>
            <person name="Lundell T."/>
            <person name="Morin E."/>
            <person name="Murat C."/>
            <person name="Sun H."/>
            <person name="Tunlid A."/>
            <person name="Henrissat B."/>
            <person name="Grigoriev I.V."/>
            <person name="Hibbett D.S."/>
            <person name="Martin F."/>
            <person name="Nordberg H.P."/>
            <person name="Cantor M.N."/>
            <person name="Hua S.X."/>
        </authorList>
    </citation>
    <scope>NUCLEOTIDE SEQUENCE [LARGE SCALE GENOMIC DNA]</scope>
    <source>
        <strain evidence="4 5">MUT 4182</strain>
    </source>
</reference>
<feature type="domain" description="WSC" evidence="3">
    <location>
        <begin position="26"/>
        <end position="121"/>
    </location>
</feature>
<dbReference type="STRING" id="1051891.A0A0C3KZP9"/>
<evidence type="ECO:0000259" key="3">
    <source>
        <dbReference type="PROSITE" id="PS51212"/>
    </source>
</evidence>
<feature type="non-terminal residue" evidence="4">
    <location>
        <position position="229"/>
    </location>
</feature>
<feature type="region of interest" description="Disordered" evidence="2">
    <location>
        <begin position="1"/>
        <end position="24"/>
    </location>
</feature>
<dbReference type="EMBL" id="KN823018">
    <property type="protein sequence ID" value="KIO26833.1"/>
    <property type="molecule type" value="Genomic_DNA"/>
</dbReference>
<reference evidence="5" key="2">
    <citation type="submission" date="2015-01" db="EMBL/GenBank/DDBJ databases">
        <title>Evolutionary Origins and Diversification of the Mycorrhizal Mutualists.</title>
        <authorList>
            <consortium name="DOE Joint Genome Institute"/>
            <consortium name="Mycorrhizal Genomics Consortium"/>
            <person name="Kohler A."/>
            <person name="Kuo A."/>
            <person name="Nagy L.G."/>
            <person name="Floudas D."/>
            <person name="Copeland A."/>
            <person name="Barry K.W."/>
            <person name="Cichocki N."/>
            <person name="Veneault-Fourrey C."/>
            <person name="LaButti K."/>
            <person name="Lindquist E.A."/>
            <person name="Lipzen A."/>
            <person name="Lundell T."/>
            <person name="Morin E."/>
            <person name="Murat C."/>
            <person name="Riley R."/>
            <person name="Ohm R."/>
            <person name="Sun H."/>
            <person name="Tunlid A."/>
            <person name="Henrissat B."/>
            <person name="Grigoriev I.V."/>
            <person name="Hibbett D.S."/>
            <person name="Martin F."/>
        </authorList>
    </citation>
    <scope>NUCLEOTIDE SEQUENCE [LARGE SCALE GENOMIC DNA]</scope>
    <source>
        <strain evidence="5">MUT 4182</strain>
    </source>
</reference>
<dbReference type="InterPro" id="IPR002889">
    <property type="entry name" value="WSC_carb-bd"/>
</dbReference>